<gene>
    <name evidence="8" type="ORF">SAMN05421684_2844</name>
</gene>
<keyword evidence="4" id="KW-0804">Transcription</keyword>
<dbReference type="Gene3D" id="1.10.10.10">
    <property type="entry name" value="Winged helix-like DNA-binding domain superfamily/Winged helix DNA-binding domain"/>
    <property type="match status" value="1"/>
</dbReference>
<evidence type="ECO:0000256" key="3">
    <source>
        <dbReference type="ARBA" id="ARBA00023125"/>
    </source>
</evidence>
<dbReference type="PROSITE" id="PS51755">
    <property type="entry name" value="OMPR_PHOB"/>
    <property type="match status" value="1"/>
</dbReference>
<accession>A0A1H3PFD1</accession>
<dbReference type="EMBL" id="FNQB01000001">
    <property type="protein sequence ID" value="SDY99806.1"/>
    <property type="molecule type" value="Genomic_DNA"/>
</dbReference>
<dbReference type="Pfam" id="PF13424">
    <property type="entry name" value="TPR_12"/>
    <property type="match status" value="1"/>
</dbReference>
<proteinExistence type="inferred from homology"/>
<dbReference type="SUPFAM" id="SSF46894">
    <property type="entry name" value="C-terminal effector domain of the bipartite response regulators"/>
    <property type="match status" value="1"/>
</dbReference>
<feature type="repeat" description="TPR" evidence="5">
    <location>
        <begin position="923"/>
        <end position="956"/>
    </location>
</feature>
<keyword evidence="2" id="KW-0805">Transcription regulation</keyword>
<dbReference type="SMART" id="SM01043">
    <property type="entry name" value="BTAD"/>
    <property type="match status" value="1"/>
</dbReference>
<sequence length="1049" mass="109810">MQHPGGYLAGDQAPVELRLMGRFSVVRDGREVSDAVFQGRKVRTLLRVLATRQGRFVPNDVLAEAVWTQRPPASPAANLQVLVNRARRAIGRAELIRTGPGGYTLAGPPECTVDTEVLLAAVVAAGRLAGSAALTAYQAALAGVAEPLAEEAYSDWSQPYRSQVFQARQLAWERAASLAVDLGEPALAVRYAAEAAAAEPLREAAALALVRALTAAGDRAAALEEFERYRRAIVDELGLEPSPAATELQRMVLATGDTRHASGPVGFGLLRFVGRDDVVREVLAGLTGGVVQVAGRSGTGKSRVLEAVGAAVPAIDVAAYWAERDEPYSLARTLLRRLFASSSPALPGRLGSALAQLLPELDEPATDFDPETRNALVAEAARRLLAAAPQRVVVVDDLQWADPSSLRLLGSLAGRRGGPAFVVTYRPDELSPETTRLLRRLPGPPAISLGGLTGSALAELVDDPGVVAALAADTDRTPMAVGEVLRVLHAEGLVRMDPGSDRWRTAASAVRGTATPLAAERARQVGRAGQRRAIADRVAAHDGPTATALSLLSLLGREASARTVGAAAELSEPVTLGALDELAAAGLARLGEHGWRTAHDMVGEVVVAGLSDGTRAQLHARLAGVLDREGGDAAEQARHWRGAGDGARAADAYARAAAHALDQVADAEAERLAGAGLANCDPDHPVRVRLLEARAQARRRHGDIATARDDLRAALAACPGGPRRATLLAQLATLDSGADDLRRAAELVELALVEAGDDDPARAAALEVASVIDMNLDRPARARTRAAEALARYTRAGDSRGAARILDAQAMAQFLHGDIAAGVDELDRAAHLFESSGDLMHAVTPRSTCGHGRVLLDRAAEGIADTERALDVARTLGHPEGETYALWHRAEALAALGRSAQALTDGREALAIASRLQHRGWTATAWRAIGIAHQSAGDLPAALKAFRESLGLSANLDLFGCWAAARAAIVCVGLGRLEEAAPLVSRALAAGPALGQHEARWAAAALAVARGEERAAVVVREASQAAEAAHARIYLPRLVELADRVKAPG</sequence>
<comment type="similarity">
    <text evidence="1">Belongs to the AfsR/DnrI/RedD regulatory family.</text>
</comment>
<dbReference type="PANTHER" id="PTHR35807">
    <property type="entry name" value="TRANSCRIPTIONAL REGULATOR REDD-RELATED"/>
    <property type="match status" value="1"/>
</dbReference>
<dbReference type="InterPro" id="IPR019734">
    <property type="entry name" value="TPR_rpt"/>
</dbReference>
<dbReference type="Pfam" id="PF00486">
    <property type="entry name" value="Trans_reg_C"/>
    <property type="match status" value="1"/>
</dbReference>
<dbReference type="Pfam" id="PF13191">
    <property type="entry name" value="AAA_16"/>
    <property type="match status" value="1"/>
</dbReference>
<dbReference type="Pfam" id="PF03704">
    <property type="entry name" value="BTAD"/>
    <property type="match status" value="1"/>
</dbReference>
<organism evidence="8 9">
    <name type="scientific">Asanoa ishikariensis</name>
    <dbReference type="NCBI Taxonomy" id="137265"/>
    <lineage>
        <taxon>Bacteria</taxon>
        <taxon>Bacillati</taxon>
        <taxon>Actinomycetota</taxon>
        <taxon>Actinomycetes</taxon>
        <taxon>Micromonosporales</taxon>
        <taxon>Micromonosporaceae</taxon>
        <taxon>Asanoa</taxon>
    </lineage>
</organism>
<dbReference type="SUPFAM" id="SSF52540">
    <property type="entry name" value="P-loop containing nucleoside triphosphate hydrolases"/>
    <property type="match status" value="1"/>
</dbReference>
<dbReference type="AlphaFoldDB" id="A0A1H3PFD1"/>
<dbReference type="InterPro" id="IPR001867">
    <property type="entry name" value="OmpR/PhoB-type_DNA-bd"/>
</dbReference>
<dbReference type="SUPFAM" id="SSF48452">
    <property type="entry name" value="TPR-like"/>
    <property type="match status" value="3"/>
</dbReference>
<dbReference type="PANTHER" id="PTHR35807:SF1">
    <property type="entry name" value="TRANSCRIPTIONAL REGULATOR REDD"/>
    <property type="match status" value="1"/>
</dbReference>
<dbReference type="InterPro" id="IPR051677">
    <property type="entry name" value="AfsR-DnrI-RedD_regulator"/>
</dbReference>
<evidence type="ECO:0000259" key="7">
    <source>
        <dbReference type="PROSITE" id="PS51755"/>
    </source>
</evidence>
<protein>
    <submittedName>
        <fullName evidence="8">Transcriptional regulatory protein, C terminal</fullName>
    </submittedName>
</protein>
<evidence type="ECO:0000256" key="4">
    <source>
        <dbReference type="ARBA" id="ARBA00023163"/>
    </source>
</evidence>
<dbReference type="STRING" id="137265.SAMN05421684_2844"/>
<evidence type="ECO:0000313" key="8">
    <source>
        <dbReference type="EMBL" id="SDY99806.1"/>
    </source>
</evidence>
<dbReference type="InterPro" id="IPR011990">
    <property type="entry name" value="TPR-like_helical_dom_sf"/>
</dbReference>
<dbReference type="SMART" id="SM00862">
    <property type="entry name" value="Trans_reg_C"/>
    <property type="match status" value="1"/>
</dbReference>
<keyword evidence="3 6" id="KW-0238">DNA-binding</keyword>
<dbReference type="InterPro" id="IPR036388">
    <property type="entry name" value="WH-like_DNA-bd_sf"/>
</dbReference>
<feature type="domain" description="OmpR/PhoB-type" evidence="7">
    <location>
        <begin position="4"/>
        <end position="107"/>
    </location>
</feature>
<dbReference type="Gene3D" id="1.25.40.10">
    <property type="entry name" value="Tetratricopeptide repeat domain"/>
    <property type="match status" value="2"/>
</dbReference>
<evidence type="ECO:0000256" key="1">
    <source>
        <dbReference type="ARBA" id="ARBA00005820"/>
    </source>
</evidence>
<name>A0A1H3PFD1_9ACTN</name>
<dbReference type="InterPro" id="IPR005158">
    <property type="entry name" value="BTAD"/>
</dbReference>
<evidence type="ECO:0000256" key="2">
    <source>
        <dbReference type="ARBA" id="ARBA00023015"/>
    </source>
</evidence>
<evidence type="ECO:0000313" key="9">
    <source>
        <dbReference type="Proteomes" id="UP000199632"/>
    </source>
</evidence>
<feature type="DNA-binding region" description="OmpR/PhoB-type" evidence="6">
    <location>
        <begin position="4"/>
        <end position="107"/>
    </location>
</feature>
<dbReference type="InterPro" id="IPR027417">
    <property type="entry name" value="P-loop_NTPase"/>
</dbReference>
<evidence type="ECO:0000256" key="5">
    <source>
        <dbReference type="PROSITE-ProRule" id="PRU00339"/>
    </source>
</evidence>
<keyword evidence="5" id="KW-0802">TPR repeat</keyword>
<dbReference type="SMART" id="SM00028">
    <property type="entry name" value="TPR"/>
    <property type="match status" value="4"/>
</dbReference>
<reference evidence="9" key="1">
    <citation type="submission" date="2016-10" db="EMBL/GenBank/DDBJ databases">
        <authorList>
            <person name="Varghese N."/>
            <person name="Submissions S."/>
        </authorList>
    </citation>
    <scope>NUCLEOTIDE SEQUENCE [LARGE SCALE GENOMIC DNA]</scope>
    <source>
        <strain evidence="9">DSM 44718</strain>
    </source>
</reference>
<evidence type="ECO:0000256" key="6">
    <source>
        <dbReference type="PROSITE-ProRule" id="PRU01091"/>
    </source>
</evidence>
<dbReference type="InterPro" id="IPR041664">
    <property type="entry name" value="AAA_16"/>
</dbReference>
<dbReference type="Proteomes" id="UP000199632">
    <property type="component" value="Unassembled WGS sequence"/>
</dbReference>
<dbReference type="InterPro" id="IPR016032">
    <property type="entry name" value="Sig_transdc_resp-reg_C-effctor"/>
</dbReference>
<dbReference type="GO" id="GO:0003677">
    <property type="term" value="F:DNA binding"/>
    <property type="evidence" value="ECO:0007669"/>
    <property type="project" value="UniProtKB-UniRule"/>
</dbReference>
<dbReference type="PROSITE" id="PS50005">
    <property type="entry name" value="TPR"/>
    <property type="match status" value="1"/>
</dbReference>
<keyword evidence="9" id="KW-1185">Reference proteome</keyword>
<dbReference type="GO" id="GO:0000160">
    <property type="term" value="P:phosphorelay signal transduction system"/>
    <property type="evidence" value="ECO:0007669"/>
    <property type="project" value="InterPro"/>
</dbReference>
<dbReference type="GO" id="GO:0006355">
    <property type="term" value="P:regulation of DNA-templated transcription"/>
    <property type="evidence" value="ECO:0007669"/>
    <property type="project" value="InterPro"/>
</dbReference>